<evidence type="ECO:0000256" key="9">
    <source>
        <dbReference type="ARBA" id="ARBA00022989"/>
    </source>
</evidence>
<dbReference type="EMBL" id="BAAAHE010000038">
    <property type="protein sequence ID" value="GAA0630581.1"/>
    <property type="molecule type" value="Genomic_DNA"/>
</dbReference>
<comment type="subcellular location">
    <subcellularLocation>
        <location evidence="1">Cell membrane</location>
        <topology evidence="1">Multi-pass membrane protein</topology>
    </subcellularLocation>
</comment>
<keyword evidence="6 12" id="KW-0812">Transmembrane</keyword>
<evidence type="ECO:0000256" key="8">
    <source>
        <dbReference type="ARBA" id="ARBA00022982"/>
    </source>
</evidence>
<name>A0ABP3SAJ9_9ACTN</name>
<dbReference type="Proteomes" id="UP001500957">
    <property type="component" value="Unassembled WGS sequence"/>
</dbReference>
<keyword evidence="9 12" id="KW-1133">Transmembrane helix</keyword>
<comment type="caution">
    <text evidence="13">The sequence shown here is derived from an EMBL/GenBank/DDBJ whole genome shotgun (WGS) entry which is preliminary data.</text>
</comment>
<evidence type="ECO:0000256" key="10">
    <source>
        <dbReference type="ARBA" id="ARBA00023004"/>
    </source>
</evidence>
<dbReference type="PANTHER" id="PTHR43141:SF5">
    <property type="entry name" value="CYTOCHROME BD-I UBIQUINOL OXIDASE SUBUNIT 2"/>
    <property type="match status" value="1"/>
</dbReference>
<evidence type="ECO:0000256" key="1">
    <source>
        <dbReference type="ARBA" id="ARBA00004651"/>
    </source>
</evidence>
<keyword evidence="11 12" id="KW-0472">Membrane</keyword>
<evidence type="ECO:0000256" key="5">
    <source>
        <dbReference type="ARBA" id="ARBA00022617"/>
    </source>
</evidence>
<evidence type="ECO:0000256" key="11">
    <source>
        <dbReference type="ARBA" id="ARBA00023136"/>
    </source>
</evidence>
<keyword evidence="3" id="KW-0813">Transport</keyword>
<feature type="transmembrane region" description="Helical" evidence="12">
    <location>
        <begin position="248"/>
        <end position="272"/>
    </location>
</feature>
<evidence type="ECO:0000256" key="2">
    <source>
        <dbReference type="ARBA" id="ARBA00007543"/>
    </source>
</evidence>
<dbReference type="RefSeq" id="WP_344607656.1">
    <property type="nucleotide sequence ID" value="NZ_BAAAHE010000038.1"/>
</dbReference>
<dbReference type="Pfam" id="PF02322">
    <property type="entry name" value="Cyt_bd_oxida_II"/>
    <property type="match status" value="1"/>
</dbReference>
<keyword evidence="4" id="KW-1003">Cell membrane</keyword>
<evidence type="ECO:0000256" key="3">
    <source>
        <dbReference type="ARBA" id="ARBA00022448"/>
    </source>
</evidence>
<protein>
    <submittedName>
        <fullName evidence="13">Cytochrome d ubiquinol oxidase subunit II</fullName>
    </submittedName>
</protein>
<dbReference type="PANTHER" id="PTHR43141">
    <property type="entry name" value="CYTOCHROME BD2 SUBUNIT II"/>
    <property type="match status" value="1"/>
</dbReference>
<evidence type="ECO:0000256" key="6">
    <source>
        <dbReference type="ARBA" id="ARBA00022692"/>
    </source>
</evidence>
<feature type="transmembrane region" description="Helical" evidence="12">
    <location>
        <begin position="292"/>
        <end position="314"/>
    </location>
</feature>
<evidence type="ECO:0000313" key="13">
    <source>
        <dbReference type="EMBL" id="GAA0630581.1"/>
    </source>
</evidence>
<keyword evidence="5" id="KW-0349">Heme</keyword>
<dbReference type="NCBIfam" id="TIGR00203">
    <property type="entry name" value="cydB"/>
    <property type="match status" value="1"/>
</dbReference>
<feature type="transmembrane region" description="Helical" evidence="12">
    <location>
        <begin position="114"/>
        <end position="137"/>
    </location>
</feature>
<evidence type="ECO:0000313" key="14">
    <source>
        <dbReference type="Proteomes" id="UP001500957"/>
    </source>
</evidence>
<reference evidence="14" key="1">
    <citation type="journal article" date="2019" name="Int. J. Syst. Evol. Microbiol.">
        <title>The Global Catalogue of Microorganisms (GCM) 10K type strain sequencing project: providing services to taxonomists for standard genome sequencing and annotation.</title>
        <authorList>
            <consortium name="The Broad Institute Genomics Platform"/>
            <consortium name="The Broad Institute Genome Sequencing Center for Infectious Disease"/>
            <person name="Wu L."/>
            <person name="Ma J."/>
        </authorList>
    </citation>
    <scope>NUCLEOTIDE SEQUENCE [LARGE SCALE GENOMIC DNA]</scope>
    <source>
        <strain evidence="14">JCM 10671</strain>
    </source>
</reference>
<proteinExistence type="inferred from homology"/>
<feature type="transmembrane region" description="Helical" evidence="12">
    <location>
        <begin position="82"/>
        <end position="102"/>
    </location>
</feature>
<evidence type="ECO:0000256" key="4">
    <source>
        <dbReference type="ARBA" id="ARBA00022475"/>
    </source>
</evidence>
<keyword evidence="14" id="KW-1185">Reference proteome</keyword>
<sequence>MELTTLWFLLIATLWCGYFLLEGFDFGAAMLMPVLARDDRERRVVLNTFGPVWDGNEVWLLVAGGATFAAFPEWYATLFSGFYLPLLLILVALIVRGVAFEYRGKIDDDAWRRRWDLCIVVGSALPAVLWGVAFGNIVRGVPLSAEHEYTGSFFTLLNPYALLGGVVTLTLFLLHGAVFLTLRTTGDVRDRAQRATQNIAPVAIAAAVAFLTWTAIDQRDAWAIAISVLAALTLVAALGLTAASRDGWAFVATGATIVLATVSLFVALYPNVLPATEAANSLTVTNASSTGYTLTVMTWVALILTPVVVAYQAWTYWVFRARVGTEHIPPLAMPKAVESVLQDIR</sequence>
<evidence type="ECO:0000256" key="7">
    <source>
        <dbReference type="ARBA" id="ARBA00022723"/>
    </source>
</evidence>
<feature type="transmembrane region" description="Helical" evidence="12">
    <location>
        <begin position="6"/>
        <end position="36"/>
    </location>
</feature>
<keyword evidence="8" id="KW-0249">Electron transport</keyword>
<accession>A0ABP3SAJ9</accession>
<keyword evidence="10" id="KW-0408">Iron</keyword>
<dbReference type="InterPro" id="IPR003317">
    <property type="entry name" value="Cyt-d_oxidase_su2"/>
</dbReference>
<keyword evidence="7" id="KW-0479">Metal-binding</keyword>
<feature type="transmembrane region" description="Helical" evidence="12">
    <location>
        <begin position="222"/>
        <end position="241"/>
    </location>
</feature>
<organism evidence="13 14">
    <name type="scientific">Sporichthya brevicatena</name>
    <dbReference type="NCBI Taxonomy" id="171442"/>
    <lineage>
        <taxon>Bacteria</taxon>
        <taxon>Bacillati</taxon>
        <taxon>Actinomycetota</taxon>
        <taxon>Actinomycetes</taxon>
        <taxon>Sporichthyales</taxon>
        <taxon>Sporichthyaceae</taxon>
        <taxon>Sporichthya</taxon>
    </lineage>
</organism>
<dbReference type="PIRSF" id="PIRSF000267">
    <property type="entry name" value="Cyt_oxidse_sub2"/>
    <property type="match status" value="1"/>
</dbReference>
<evidence type="ECO:0000256" key="12">
    <source>
        <dbReference type="SAM" id="Phobius"/>
    </source>
</evidence>
<comment type="similarity">
    <text evidence="2">Belongs to the cytochrome ubiquinol oxidase subunit 2 family.</text>
</comment>
<feature type="transmembrane region" description="Helical" evidence="12">
    <location>
        <begin position="199"/>
        <end position="216"/>
    </location>
</feature>
<feature type="transmembrane region" description="Helical" evidence="12">
    <location>
        <begin position="157"/>
        <end position="178"/>
    </location>
</feature>
<gene>
    <name evidence="13" type="primary">cydB</name>
    <name evidence="13" type="ORF">GCM10009547_37950</name>
</gene>